<comment type="caution">
    <text evidence="3">The sequence shown here is derived from an EMBL/GenBank/DDBJ whole genome shotgun (WGS) entry which is preliminary data.</text>
</comment>
<evidence type="ECO:0000313" key="4">
    <source>
        <dbReference type="Proteomes" id="UP000821853"/>
    </source>
</evidence>
<feature type="transmembrane region" description="Helical" evidence="1">
    <location>
        <begin position="36"/>
        <end position="60"/>
    </location>
</feature>
<dbReference type="OrthoDB" id="6418646at2759"/>
<keyword evidence="1" id="KW-0812">Transmembrane</keyword>
<name>A0A9J6GSK4_HAELO</name>
<gene>
    <name evidence="3" type="ORF">HPB48_020266</name>
</gene>
<dbReference type="PANTHER" id="PTHR11161:SF0">
    <property type="entry name" value="O-ACYLTRANSFERASE LIKE PROTEIN"/>
    <property type="match status" value="1"/>
</dbReference>
<dbReference type="EMBL" id="JABSTR010000008">
    <property type="protein sequence ID" value="KAH9377785.1"/>
    <property type="molecule type" value="Genomic_DNA"/>
</dbReference>
<keyword evidence="1" id="KW-0472">Membrane</keyword>
<evidence type="ECO:0000256" key="2">
    <source>
        <dbReference type="SAM" id="SignalP"/>
    </source>
</evidence>
<organism evidence="3 4">
    <name type="scientific">Haemaphysalis longicornis</name>
    <name type="common">Bush tick</name>
    <dbReference type="NCBI Taxonomy" id="44386"/>
    <lineage>
        <taxon>Eukaryota</taxon>
        <taxon>Metazoa</taxon>
        <taxon>Ecdysozoa</taxon>
        <taxon>Arthropoda</taxon>
        <taxon>Chelicerata</taxon>
        <taxon>Arachnida</taxon>
        <taxon>Acari</taxon>
        <taxon>Parasitiformes</taxon>
        <taxon>Ixodida</taxon>
        <taxon>Ixodoidea</taxon>
        <taxon>Ixodidae</taxon>
        <taxon>Haemaphysalinae</taxon>
        <taxon>Haemaphysalis</taxon>
    </lineage>
</organism>
<dbReference type="PANTHER" id="PTHR11161">
    <property type="entry name" value="O-ACYLTRANSFERASE"/>
    <property type="match status" value="1"/>
</dbReference>
<evidence type="ECO:0000256" key="1">
    <source>
        <dbReference type="SAM" id="Phobius"/>
    </source>
</evidence>
<proteinExistence type="predicted"/>
<dbReference type="VEuPathDB" id="VectorBase:HLOH_060423"/>
<dbReference type="InterPro" id="IPR052728">
    <property type="entry name" value="O2_lipid_transport_reg"/>
</dbReference>
<feature type="transmembrane region" description="Helical" evidence="1">
    <location>
        <begin position="81"/>
        <end position="99"/>
    </location>
</feature>
<feature type="transmembrane region" description="Helical" evidence="1">
    <location>
        <begin position="119"/>
        <end position="137"/>
    </location>
</feature>
<keyword evidence="2" id="KW-0732">Signal</keyword>
<dbReference type="AlphaFoldDB" id="A0A9J6GSK4"/>
<accession>A0A9J6GSK4</accession>
<reference evidence="3 4" key="1">
    <citation type="journal article" date="2020" name="Cell">
        <title>Large-Scale Comparative Analyses of Tick Genomes Elucidate Their Genetic Diversity and Vector Capacities.</title>
        <authorList>
            <consortium name="Tick Genome and Microbiome Consortium (TIGMIC)"/>
            <person name="Jia N."/>
            <person name="Wang J."/>
            <person name="Shi W."/>
            <person name="Du L."/>
            <person name="Sun Y."/>
            <person name="Zhan W."/>
            <person name="Jiang J.F."/>
            <person name="Wang Q."/>
            <person name="Zhang B."/>
            <person name="Ji P."/>
            <person name="Bell-Sakyi L."/>
            <person name="Cui X.M."/>
            <person name="Yuan T.T."/>
            <person name="Jiang B.G."/>
            <person name="Yang W.F."/>
            <person name="Lam T.T."/>
            <person name="Chang Q.C."/>
            <person name="Ding S.J."/>
            <person name="Wang X.J."/>
            <person name="Zhu J.G."/>
            <person name="Ruan X.D."/>
            <person name="Zhao L."/>
            <person name="Wei J.T."/>
            <person name="Ye R.Z."/>
            <person name="Que T.C."/>
            <person name="Du C.H."/>
            <person name="Zhou Y.H."/>
            <person name="Cheng J.X."/>
            <person name="Dai P.F."/>
            <person name="Guo W.B."/>
            <person name="Han X.H."/>
            <person name="Huang E.J."/>
            <person name="Li L.F."/>
            <person name="Wei W."/>
            <person name="Gao Y.C."/>
            <person name="Liu J.Z."/>
            <person name="Shao H.Z."/>
            <person name="Wang X."/>
            <person name="Wang C.C."/>
            <person name="Yang T.C."/>
            <person name="Huo Q.B."/>
            <person name="Li W."/>
            <person name="Chen H.Y."/>
            <person name="Chen S.E."/>
            <person name="Zhou L.G."/>
            <person name="Ni X.B."/>
            <person name="Tian J.H."/>
            <person name="Sheng Y."/>
            <person name="Liu T."/>
            <person name="Pan Y.S."/>
            <person name="Xia L.Y."/>
            <person name="Li J."/>
            <person name="Zhao F."/>
            <person name="Cao W.C."/>
        </authorList>
    </citation>
    <scope>NUCLEOTIDE SEQUENCE [LARGE SCALE GENOMIC DNA]</scope>
    <source>
        <strain evidence="3">HaeL-2018</strain>
    </source>
</reference>
<keyword evidence="4" id="KW-1185">Reference proteome</keyword>
<evidence type="ECO:0000313" key="3">
    <source>
        <dbReference type="EMBL" id="KAH9377785.1"/>
    </source>
</evidence>
<keyword evidence="1" id="KW-1133">Transmembrane helix</keyword>
<sequence length="212" mass="23367">MMQCMRGILWLLTATILVWGAFYPCIWKSWVLDPTSAGAAVIFIVGLRLAWCGAVAFVLWAASTCKAGLVRYILECRTVAALGRLSLGAYLCSWMIAMHASLSPRNTPEIGQAFMLRDFVANTALSYAAALLFYVMCDGPAQSLCSLLRRVAIGREAARRRSSFDECDRKVRFLSELLGVDAPPSPTKEQPPQYGLKTLQRISSLKGMVLHL</sequence>
<feature type="chain" id="PRO_5039930625" evidence="2">
    <location>
        <begin position="21"/>
        <end position="212"/>
    </location>
</feature>
<dbReference type="Proteomes" id="UP000821853">
    <property type="component" value="Unassembled WGS sequence"/>
</dbReference>
<feature type="signal peptide" evidence="2">
    <location>
        <begin position="1"/>
        <end position="20"/>
    </location>
</feature>
<protein>
    <submittedName>
        <fullName evidence="3">Uncharacterized protein</fullName>
    </submittedName>
</protein>